<keyword evidence="4" id="KW-0326">Glycosidase</keyword>
<dbReference type="GO" id="GO:0003676">
    <property type="term" value="F:nucleic acid binding"/>
    <property type="evidence" value="ECO:0007669"/>
    <property type="project" value="InterPro"/>
</dbReference>
<dbReference type="SUPFAM" id="SSF81624">
    <property type="entry name" value="N-terminal domain of MutM-like DNA repair proteins"/>
    <property type="match status" value="1"/>
</dbReference>
<dbReference type="HOGENOM" id="CLU_038423_1_1_4"/>
<dbReference type="Pfam" id="PF01149">
    <property type="entry name" value="Fapy_DNA_glyco"/>
    <property type="match status" value="1"/>
</dbReference>
<accession>G4Q9W5</accession>
<gene>
    <name evidence="4" type="ordered locus">TASI_1130</name>
</gene>
<evidence type="ECO:0000313" key="5">
    <source>
        <dbReference type="Proteomes" id="UP000009284"/>
    </source>
</evidence>
<evidence type="ECO:0000256" key="2">
    <source>
        <dbReference type="ARBA" id="ARBA00012024"/>
    </source>
</evidence>
<dbReference type="SMART" id="SM00898">
    <property type="entry name" value="Fapy_DNA_glyco"/>
    <property type="match status" value="1"/>
</dbReference>
<keyword evidence="4" id="KW-0378">Hydrolase</keyword>
<name>G4Q9W5_TAYAM</name>
<dbReference type="STRING" id="1008459.TASI_1130"/>
<sequence length="317" mass="35960">MPELPEVEVTKQDMNDMILGSENSPKSKTIAYALPYTKEFYSAKTNPKNNKRDFIAQILDYENRRKLLSDAQILSIERIAKFIIISTNIGLHIIVHLGMSATIYPIIATENDKELIASGRGLDFLSLLNTSTDRVFAKHHHTGFLLEDGRIFLFHDVRRFGEWAILNDQELADFKNSFISSWDPHLSDFDPKSLINFIQNHPIQSTKKWVNSKMNLLAFIGKSGAIKGCGAIYSREVIYESGIEPSTPICLLKNKDWTKIANAMRDVLSESIMDGGTAFNTKESDKADLVRARGDFVRPSGVLSRYQEKLKSYKKKH</sequence>
<dbReference type="EC" id="3.2.2.23" evidence="2"/>
<dbReference type="PROSITE" id="PS51068">
    <property type="entry name" value="FPG_CAT"/>
    <property type="match status" value="1"/>
</dbReference>
<dbReference type="AlphaFoldDB" id="G4Q9W5"/>
<reference key="1">
    <citation type="submission" date="2011-09" db="EMBL/GenBank/DDBJ databases">
        <title>Genomic characterization of the Taylorella genus.</title>
        <authorList>
            <person name="Hebert L."/>
            <person name="Moumen B."/>
            <person name="Pons N."/>
            <person name="Duquesne F."/>
            <person name="Breuil M.-F."/>
            <person name="Goux D."/>
            <person name="Batto J.-M."/>
            <person name="Renault P."/>
            <person name="Laugier C."/>
            <person name="Petry S."/>
        </authorList>
    </citation>
    <scope>NUCLEOTIDE SEQUENCE</scope>
    <source>
        <strain>MCE3</strain>
    </source>
</reference>
<dbReference type="InterPro" id="IPR012319">
    <property type="entry name" value="FPG_cat"/>
</dbReference>
<dbReference type="SUPFAM" id="SSF46946">
    <property type="entry name" value="S13-like H2TH domain"/>
    <property type="match status" value="1"/>
</dbReference>
<dbReference type="GO" id="GO:0008270">
    <property type="term" value="F:zinc ion binding"/>
    <property type="evidence" value="ECO:0007669"/>
    <property type="project" value="InterPro"/>
</dbReference>
<organism evidence="4 5">
    <name type="scientific">Taylorella asinigenitalis (strain MCE3)</name>
    <dbReference type="NCBI Taxonomy" id="1008459"/>
    <lineage>
        <taxon>Bacteria</taxon>
        <taxon>Pseudomonadati</taxon>
        <taxon>Pseudomonadota</taxon>
        <taxon>Betaproteobacteria</taxon>
        <taxon>Burkholderiales</taxon>
        <taxon>Alcaligenaceae</taxon>
        <taxon>Taylorella</taxon>
    </lineage>
</organism>
<dbReference type="InterPro" id="IPR035937">
    <property type="entry name" value="FPG_N"/>
</dbReference>
<comment type="catalytic activity">
    <reaction evidence="1">
        <text>Hydrolysis of DNA containing ring-opened 7-methylguanine residues, releasing 2,6-diamino-4-hydroxy-5-(N-methyl)formamidopyrimidine.</text>
        <dbReference type="EC" id="3.2.2.23"/>
    </reaction>
</comment>
<dbReference type="GO" id="GO:0003906">
    <property type="term" value="F:DNA-(apurinic or apyrimidinic site) endonuclease activity"/>
    <property type="evidence" value="ECO:0007669"/>
    <property type="project" value="InterPro"/>
</dbReference>
<dbReference type="KEGG" id="tas:TASI_1130"/>
<dbReference type="OrthoDB" id="9800855at2"/>
<evidence type="ECO:0000259" key="3">
    <source>
        <dbReference type="PROSITE" id="PS51068"/>
    </source>
</evidence>
<feature type="domain" description="Formamidopyrimidine-DNA glycosylase catalytic" evidence="3">
    <location>
        <begin position="2"/>
        <end position="161"/>
    </location>
</feature>
<evidence type="ECO:0000313" key="4">
    <source>
        <dbReference type="EMBL" id="AEP36884.1"/>
    </source>
</evidence>
<proteinExistence type="predicted"/>
<dbReference type="GO" id="GO:0034039">
    <property type="term" value="F:8-oxo-7,8-dihydroguanine DNA N-glycosylase activity"/>
    <property type="evidence" value="ECO:0007669"/>
    <property type="project" value="TreeGrafter"/>
</dbReference>
<evidence type="ECO:0000256" key="1">
    <source>
        <dbReference type="ARBA" id="ARBA00001668"/>
    </source>
</evidence>
<reference evidence="4 5" key="2">
    <citation type="journal article" date="2012" name="PLoS ONE">
        <title>Genomic characterization of the taylorella genus.</title>
        <authorList>
            <person name="Hebert L."/>
            <person name="Moumen B."/>
            <person name="Pons N."/>
            <person name="Duquesne F."/>
            <person name="Breuil M.F."/>
            <person name="Goux D."/>
            <person name="Batto J.M."/>
            <person name="Laugier C."/>
            <person name="Renault P."/>
            <person name="Petry S."/>
        </authorList>
    </citation>
    <scope>NUCLEOTIDE SEQUENCE [LARGE SCALE GENOMIC DNA]</scope>
    <source>
        <strain evidence="4 5">MCE3</strain>
    </source>
</reference>
<dbReference type="GO" id="GO:0006284">
    <property type="term" value="P:base-excision repair"/>
    <property type="evidence" value="ECO:0007669"/>
    <property type="project" value="InterPro"/>
</dbReference>
<keyword evidence="5" id="KW-1185">Reference proteome</keyword>
<dbReference type="Proteomes" id="UP000009284">
    <property type="component" value="Chromosome"/>
</dbReference>
<dbReference type="RefSeq" id="WP_014111778.1">
    <property type="nucleotide sequence ID" value="NC_016043.1"/>
</dbReference>
<dbReference type="EMBL" id="CP003059">
    <property type="protein sequence ID" value="AEP36884.1"/>
    <property type="molecule type" value="Genomic_DNA"/>
</dbReference>
<dbReference type="PANTHER" id="PTHR22993:SF9">
    <property type="entry name" value="FORMAMIDOPYRIMIDINE-DNA GLYCOSYLASE"/>
    <property type="match status" value="1"/>
</dbReference>
<dbReference type="Gene3D" id="3.20.190.10">
    <property type="entry name" value="MutM-like, N-terminal"/>
    <property type="match status" value="1"/>
</dbReference>
<dbReference type="Gene3D" id="1.10.8.50">
    <property type="match status" value="1"/>
</dbReference>
<dbReference type="PANTHER" id="PTHR22993">
    <property type="entry name" value="FORMAMIDOPYRIMIDINE-DNA GLYCOSYLASE"/>
    <property type="match status" value="1"/>
</dbReference>
<dbReference type="eggNOG" id="COG0266">
    <property type="taxonomic scope" value="Bacteria"/>
</dbReference>
<dbReference type="InterPro" id="IPR010979">
    <property type="entry name" value="Ribosomal_uS13-like_H2TH"/>
</dbReference>
<protein>
    <recommendedName>
        <fullName evidence="2">DNA-formamidopyrimidine glycosylase</fullName>
        <ecNumber evidence="2">3.2.2.23</ecNumber>
    </recommendedName>
</protein>